<dbReference type="AlphaFoldDB" id="Q5YET3"/>
<dbReference type="PIRSF" id="PIRSF009998">
    <property type="entry name" value="DLC7"/>
    <property type="match status" value="1"/>
</dbReference>
<dbReference type="OMA" id="NEIMCAP"/>
<evidence type="ECO:0000313" key="12">
    <source>
        <dbReference type="EMBL" id="AAT09080.1"/>
    </source>
</evidence>
<keyword evidence="4 10" id="KW-0963">Cytoplasm</keyword>
<evidence type="ECO:0000256" key="1">
    <source>
        <dbReference type="ARBA" id="ARBA00004245"/>
    </source>
</evidence>
<dbReference type="GO" id="GO:0045505">
    <property type="term" value="F:dynein intermediate chain binding"/>
    <property type="evidence" value="ECO:0007669"/>
    <property type="project" value="UniProtKB-UniRule"/>
</dbReference>
<dbReference type="GO" id="GO:0005874">
    <property type="term" value="C:microtubule"/>
    <property type="evidence" value="ECO:0007669"/>
    <property type="project" value="UniProtKB-UniRule"/>
</dbReference>
<dbReference type="FunFam" id="3.30.450.30:FF:000011">
    <property type="entry name" value="Dynein light chain roadblock"/>
    <property type="match status" value="1"/>
</dbReference>
<evidence type="ECO:0000256" key="3">
    <source>
        <dbReference type="ARBA" id="ARBA00022448"/>
    </source>
</evidence>
<evidence type="ECO:0000256" key="8">
    <source>
        <dbReference type="ARBA" id="ARBA00023212"/>
    </source>
</evidence>
<comment type="similarity">
    <text evidence="2 10">Belongs to the GAMAD family.</text>
</comment>
<dbReference type="GO" id="GO:0005737">
    <property type="term" value="C:cytoplasm"/>
    <property type="evidence" value="ECO:0007669"/>
    <property type="project" value="UniProtKB-UniRule"/>
</dbReference>
<dbReference type="SUPFAM" id="SSF103196">
    <property type="entry name" value="Roadblock/LC7 domain"/>
    <property type="match status" value="1"/>
</dbReference>
<protein>
    <recommendedName>
        <fullName evidence="10">Dynein light chain roadblock</fullName>
    </recommendedName>
</protein>
<evidence type="ECO:0000256" key="5">
    <source>
        <dbReference type="ARBA" id="ARBA00022701"/>
    </source>
</evidence>
<dbReference type="Gene3D" id="3.30.450.30">
    <property type="entry name" value="Dynein light chain 2a, cytoplasmic"/>
    <property type="match status" value="1"/>
</dbReference>
<dbReference type="HOGENOM" id="CLU_113002_3_2_1"/>
<comment type="subcellular location">
    <subcellularLocation>
        <location evidence="1 10">Cytoplasm</location>
        <location evidence="1 10">Cytoskeleton</location>
    </subcellularLocation>
</comment>
<keyword evidence="8 10" id="KW-0206">Cytoskeleton</keyword>
<evidence type="ECO:0000256" key="7">
    <source>
        <dbReference type="ARBA" id="ARBA00023175"/>
    </source>
</evidence>
<dbReference type="GO" id="GO:0007018">
    <property type="term" value="P:microtubule-based movement"/>
    <property type="evidence" value="ECO:0007669"/>
    <property type="project" value="UniProtKB-UniRule"/>
</dbReference>
<keyword evidence="5 10" id="KW-0493">Microtubule</keyword>
<evidence type="ECO:0000256" key="2">
    <source>
        <dbReference type="ARBA" id="ARBA00007191"/>
    </source>
</evidence>
<dbReference type="InterPro" id="IPR016561">
    <property type="entry name" value="DYNLRB1/2"/>
</dbReference>
<dbReference type="EMBL" id="AY542988">
    <property type="protein sequence ID" value="AAT09080.1"/>
    <property type="molecule type" value="mRNA"/>
</dbReference>
<name>Q5YET3_BIGNA</name>
<keyword evidence="3 10" id="KW-0813">Transport</keyword>
<dbReference type="PANTHER" id="PTHR10779">
    <property type="entry name" value="DYNEIN LIGHT CHAIN ROADBLOCK"/>
    <property type="match status" value="1"/>
</dbReference>
<dbReference type="InterPro" id="IPR004942">
    <property type="entry name" value="Roadblock/LAMTOR2_dom"/>
</dbReference>
<organism evidence="12">
    <name type="scientific">Bigelowiella natans</name>
    <name type="common">Pedinomonas minutissima</name>
    <name type="synonym">Chlorarachnion sp. (strain CCMP621)</name>
    <dbReference type="NCBI Taxonomy" id="227086"/>
    <lineage>
        <taxon>Eukaryota</taxon>
        <taxon>Sar</taxon>
        <taxon>Rhizaria</taxon>
        <taxon>Cercozoa</taxon>
        <taxon>Chlorarachniophyceae</taxon>
        <taxon>Bigelowiella</taxon>
    </lineage>
</organism>
<reference evidence="12" key="1">
    <citation type="journal article" date="2004" name="J. Eukaryot. Microbiol.">
        <title>Plastid-targeting peptides from the chlorarachniophyte Bigelowiella natans.</title>
        <authorList>
            <person name="Rogers M.B."/>
            <person name="Archibald J.M."/>
            <person name="Field M.A."/>
            <person name="Li C."/>
            <person name="Striepen B."/>
            <person name="Keeling P.J."/>
        </authorList>
    </citation>
    <scope>NUCLEOTIDE SEQUENCE</scope>
</reference>
<accession>Q5YET3</accession>
<keyword evidence="7 10" id="KW-0505">Motor protein</keyword>
<sequence>MSSEVEETMRRIIKHVGVQDVIITNKEAKLIYHDSKTSMSAKDAQKYASNLTQLTSQARSVVRDLDPQNDLSFFRIRSKNHEIMVAPDKDFTLMVVQNPSASEDGK</sequence>
<dbReference type="Pfam" id="PF03259">
    <property type="entry name" value="Robl_LC7"/>
    <property type="match status" value="1"/>
</dbReference>
<evidence type="ECO:0000256" key="10">
    <source>
        <dbReference type="PIRNR" id="PIRNR009998"/>
    </source>
</evidence>
<proteinExistence type="evidence at transcript level"/>
<feature type="domain" description="Roadblock/LAMTOR2" evidence="11">
    <location>
        <begin position="5"/>
        <end position="97"/>
    </location>
</feature>
<evidence type="ECO:0000259" key="11">
    <source>
        <dbReference type="SMART" id="SM00960"/>
    </source>
</evidence>
<evidence type="ECO:0000256" key="4">
    <source>
        <dbReference type="ARBA" id="ARBA00022490"/>
    </source>
</evidence>
<keyword evidence="6 10" id="KW-0243">Dynein</keyword>
<dbReference type="GO" id="GO:0005868">
    <property type="term" value="C:cytoplasmic dynein complex"/>
    <property type="evidence" value="ECO:0007669"/>
    <property type="project" value="UniProtKB-UniRule"/>
</dbReference>
<evidence type="ECO:0000256" key="6">
    <source>
        <dbReference type="ARBA" id="ARBA00023017"/>
    </source>
</evidence>
<comment type="function">
    <text evidence="9">Acts as one of several non-catalytic accessory components of the cytoplasmic dynein 1 complex that are thought to be involved in linking dynein to cargos and to adapter proteins that regulate dynein function. Cytoplasmic dynein 1 acts as a motor for the intracellular retrograde motility of vesicles and organelles along microtubules.</text>
</comment>
<dbReference type="SMART" id="SM00960">
    <property type="entry name" value="Robl_LC7"/>
    <property type="match status" value="1"/>
</dbReference>
<evidence type="ECO:0000256" key="9">
    <source>
        <dbReference type="ARBA" id="ARBA00025362"/>
    </source>
</evidence>